<dbReference type="GO" id="GO:0001817">
    <property type="term" value="P:regulation of cytokine production"/>
    <property type="evidence" value="ECO:0007669"/>
    <property type="project" value="TreeGrafter"/>
</dbReference>
<dbReference type="FunFam" id="2.60.40.10:FF:000088">
    <property type="entry name" value="Butyrophilin subfamily 1 member A1"/>
    <property type="match status" value="2"/>
</dbReference>
<evidence type="ECO:0000256" key="5">
    <source>
        <dbReference type="ARBA" id="ARBA00023136"/>
    </source>
</evidence>
<keyword evidence="6" id="KW-1015">Disulfide bond</keyword>
<comment type="caution">
    <text evidence="11">The sequence shown here is derived from an EMBL/GenBank/DDBJ whole genome shotgun (WGS) entry which is preliminary data.</text>
</comment>
<feature type="domain" description="Ig-like" evidence="10">
    <location>
        <begin position="1"/>
        <end position="82"/>
    </location>
</feature>
<dbReference type="InterPro" id="IPR013106">
    <property type="entry name" value="Ig_V-set"/>
</dbReference>
<proteinExistence type="inferred from homology"/>
<evidence type="ECO:0000313" key="11">
    <source>
        <dbReference type="EMBL" id="KAG8505776.1"/>
    </source>
</evidence>
<dbReference type="FunFam" id="2.60.40.10:FF:000142">
    <property type="entry name" value="V-set domain-containing T-cell activation inhibitor 1"/>
    <property type="match status" value="2"/>
</dbReference>
<dbReference type="InterPro" id="IPR003599">
    <property type="entry name" value="Ig_sub"/>
</dbReference>
<dbReference type="GO" id="GO:0005102">
    <property type="term" value="F:signaling receptor binding"/>
    <property type="evidence" value="ECO:0007669"/>
    <property type="project" value="TreeGrafter"/>
</dbReference>
<dbReference type="AlphaFoldDB" id="A0A8J6DEV3"/>
<protein>
    <submittedName>
        <fullName evidence="11">Butyrophilin-like protein 2</fullName>
    </submittedName>
</protein>
<name>A0A8J6DEV3_GALPY</name>
<comment type="subcellular location">
    <subcellularLocation>
        <location evidence="1">Membrane</location>
    </subcellularLocation>
</comment>
<evidence type="ECO:0000256" key="4">
    <source>
        <dbReference type="ARBA" id="ARBA00022989"/>
    </source>
</evidence>
<dbReference type="SMART" id="SM00409">
    <property type="entry name" value="IG"/>
    <property type="match status" value="3"/>
</dbReference>
<dbReference type="InterPro" id="IPR036179">
    <property type="entry name" value="Ig-like_dom_sf"/>
</dbReference>
<dbReference type="EMBL" id="JAGFMF010012228">
    <property type="protein sequence ID" value="KAG8505776.1"/>
    <property type="molecule type" value="Genomic_DNA"/>
</dbReference>
<dbReference type="Proteomes" id="UP000700334">
    <property type="component" value="Unassembled WGS sequence"/>
</dbReference>
<dbReference type="GO" id="GO:0050863">
    <property type="term" value="P:regulation of T cell activation"/>
    <property type="evidence" value="ECO:0007669"/>
    <property type="project" value="UniProtKB-ARBA"/>
</dbReference>
<dbReference type="Pfam" id="PF07686">
    <property type="entry name" value="V-set"/>
    <property type="match status" value="2"/>
</dbReference>
<dbReference type="PANTHER" id="PTHR24100">
    <property type="entry name" value="BUTYROPHILIN"/>
    <property type="match status" value="1"/>
</dbReference>
<sequence>MPMEVTWYRSEPSARVLVLQDGAEVTEMQTEEYRGRVQWIEDDIAEGRVALKIDNVQPSDNGQYWCRFQDGNYVRETSLLLEVAGLGSAPDIHMKGSAGSTVQLVCTAKGWFPGPQVYWKDSRGEELPTLSEHHVRDEDGLFYVEASLVVGTDTAGNVSCCIHNQVLSEKKDSDISIPASLNVTGSTEPVLVRVGEDIQLTCYLSPRADAQSMEVRWVRSHRYPAVFAYMDGGHVAGEQMAEYRGRTVLVTKGLDEGRVTLQIHNARTSDDGQYWCLFEKDGVYQEASLDVKIVAMGSSPLITMEGLKDGESQLVCTSEGWFPQPHVQWKDEKGTTVPSSSEALTQDSHGLFRVETRLLLTDSSALSMICSISNPLLGEEKMTTFSPSGGTVMISGPQLDPVDKGDLSICLETGGSGSISCGHSFCQACHSRVTLRPT</sequence>
<evidence type="ECO:0000256" key="9">
    <source>
        <dbReference type="ARBA" id="ARBA00038221"/>
    </source>
</evidence>
<gene>
    <name evidence="11" type="ORF">J0S82_007477</name>
</gene>
<keyword evidence="3" id="KW-0732">Signal</keyword>
<keyword evidence="5" id="KW-0472">Membrane</keyword>
<accession>A0A8J6DEV3</accession>
<dbReference type="InterPro" id="IPR053896">
    <property type="entry name" value="BTN3A2-like_Ig-C"/>
</dbReference>
<keyword evidence="12" id="KW-1185">Reference proteome</keyword>
<dbReference type="PANTHER" id="PTHR24100:SF105">
    <property type="entry name" value="BUTYROPHILIN-LIKE PROTEIN 2"/>
    <property type="match status" value="1"/>
</dbReference>
<dbReference type="Gene3D" id="2.60.40.10">
    <property type="entry name" value="Immunoglobulins"/>
    <property type="match status" value="4"/>
</dbReference>
<evidence type="ECO:0000259" key="10">
    <source>
        <dbReference type="PROSITE" id="PS50835"/>
    </source>
</evidence>
<evidence type="ECO:0000256" key="7">
    <source>
        <dbReference type="ARBA" id="ARBA00023180"/>
    </source>
</evidence>
<dbReference type="SUPFAM" id="SSF48726">
    <property type="entry name" value="Immunoglobulin"/>
    <property type="match status" value="4"/>
</dbReference>
<evidence type="ECO:0000256" key="3">
    <source>
        <dbReference type="ARBA" id="ARBA00022729"/>
    </source>
</evidence>
<evidence type="ECO:0000256" key="1">
    <source>
        <dbReference type="ARBA" id="ARBA00004370"/>
    </source>
</evidence>
<evidence type="ECO:0000256" key="8">
    <source>
        <dbReference type="ARBA" id="ARBA00023319"/>
    </source>
</evidence>
<evidence type="ECO:0000256" key="2">
    <source>
        <dbReference type="ARBA" id="ARBA00022692"/>
    </source>
</evidence>
<dbReference type="GO" id="GO:0050852">
    <property type="term" value="P:T cell receptor signaling pathway"/>
    <property type="evidence" value="ECO:0007669"/>
    <property type="project" value="TreeGrafter"/>
</dbReference>
<evidence type="ECO:0000313" key="12">
    <source>
        <dbReference type="Proteomes" id="UP000700334"/>
    </source>
</evidence>
<dbReference type="SMART" id="SM00406">
    <property type="entry name" value="IGv"/>
    <property type="match status" value="2"/>
</dbReference>
<keyword evidence="2" id="KW-0812">Transmembrane</keyword>
<dbReference type="InterPro" id="IPR007110">
    <property type="entry name" value="Ig-like_dom"/>
</dbReference>
<reference evidence="11" key="1">
    <citation type="journal article" date="2021" name="Evol. Appl.">
        <title>The genome of the Pyrenean desman and the effects of bottlenecks and inbreeding on the genomic landscape of an endangered species.</title>
        <authorList>
            <person name="Escoda L."/>
            <person name="Castresana J."/>
        </authorList>
    </citation>
    <scope>NUCLEOTIDE SEQUENCE</scope>
    <source>
        <strain evidence="11">IBE-C5619</strain>
    </source>
</reference>
<feature type="domain" description="Ig-like" evidence="10">
    <location>
        <begin position="300"/>
        <end position="386"/>
    </location>
</feature>
<dbReference type="PROSITE" id="PS50835">
    <property type="entry name" value="IG_LIKE"/>
    <property type="match status" value="4"/>
</dbReference>
<dbReference type="OrthoDB" id="10055806at2759"/>
<keyword evidence="4" id="KW-1133">Transmembrane helix</keyword>
<dbReference type="GO" id="GO:1903037">
    <property type="term" value="P:regulation of leukocyte cell-cell adhesion"/>
    <property type="evidence" value="ECO:0007669"/>
    <property type="project" value="UniProtKB-ARBA"/>
</dbReference>
<dbReference type="InterPro" id="IPR050504">
    <property type="entry name" value="IgSF_BTN/MOG"/>
</dbReference>
<keyword evidence="7" id="KW-0325">Glycoprotein</keyword>
<dbReference type="GO" id="GO:0009897">
    <property type="term" value="C:external side of plasma membrane"/>
    <property type="evidence" value="ECO:0007669"/>
    <property type="project" value="TreeGrafter"/>
</dbReference>
<comment type="similarity">
    <text evidence="9">Belongs to the SKINT family.</text>
</comment>
<dbReference type="Pfam" id="PF22705">
    <property type="entry name" value="C2-set_3"/>
    <property type="match status" value="2"/>
</dbReference>
<feature type="domain" description="Ig-like" evidence="10">
    <location>
        <begin position="99"/>
        <end position="176"/>
    </location>
</feature>
<dbReference type="InterPro" id="IPR013783">
    <property type="entry name" value="Ig-like_fold"/>
</dbReference>
<feature type="domain" description="Ig-like" evidence="10">
    <location>
        <begin position="178"/>
        <end position="290"/>
    </location>
</feature>
<organism evidence="11 12">
    <name type="scientific">Galemys pyrenaicus</name>
    <name type="common">Iberian desman</name>
    <name type="synonym">Pyrenean desman</name>
    <dbReference type="NCBI Taxonomy" id="202257"/>
    <lineage>
        <taxon>Eukaryota</taxon>
        <taxon>Metazoa</taxon>
        <taxon>Chordata</taxon>
        <taxon>Craniata</taxon>
        <taxon>Vertebrata</taxon>
        <taxon>Euteleostomi</taxon>
        <taxon>Mammalia</taxon>
        <taxon>Eutheria</taxon>
        <taxon>Laurasiatheria</taxon>
        <taxon>Eulipotyphla</taxon>
        <taxon>Talpidae</taxon>
        <taxon>Galemys</taxon>
    </lineage>
</organism>
<keyword evidence="8" id="KW-0393">Immunoglobulin domain</keyword>
<dbReference type="GO" id="GO:0042110">
    <property type="term" value="P:T cell activation"/>
    <property type="evidence" value="ECO:0007669"/>
    <property type="project" value="UniProtKB-ARBA"/>
</dbReference>
<evidence type="ECO:0000256" key="6">
    <source>
        <dbReference type="ARBA" id="ARBA00023157"/>
    </source>
</evidence>